<comment type="caution">
    <text evidence="2">The sequence shown here is derived from an EMBL/GenBank/DDBJ whole genome shotgun (WGS) entry which is preliminary data.</text>
</comment>
<protein>
    <submittedName>
        <fullName evidence="2">Helix-turn-helix domain-containing protein</fullName>
    </submittedName>
</protein>
<dbReference type="Gene3D" id="1.10.260.40">
    <property type="entry name" value="lambda repressor-like DNA-binding domains"/>
    <property type="match status" value="1"/>
</dbReference>
<gene>
    <name evidence="2" type="ORF">R4198_26095</name>
</gene>
<name>A0ABU4F0Y7_WILMA</name>
<dbReference type="Pfam" id="PF01381">
    <property type="entry name" value="HTH_3"/>
    <property type="match status" value="1"/>
</dbReference>
<feature type="domain" description="HTH cro/C1-type" evidence="1">
    <location>
        <begin position="1"/>
        <end position="60"/>
    </location>
</feature>
<dbReference type="Proteomes" id="UP001185792">
    <property type="component" value="Unassembled WGS sequence"/>
</dbReference>
<evidence type="ECO:0000259" key="1">
    <source>
        <dbReference type="PROSITE" id="PS50943"/>
    </source>
</evidence>
<evidence type="ECO:0000313" key="2">
    <source>
        <dbReference type="EMBL" id="MDV7137175.1"/>
    </source>
</evidence>
<dbReference type="CDD" id="cd00093">
    <property type="entry name" value="HTH_XRE"/>
    <property type="match status" value="1"/>
</dbReference>
<dbReference type="RefSeq" id="WP_317715035.1">
    <property type="nucleotide sequence ID" value="NZ_JAWLUM010000012.1"/>
</dbReference>
<dbReference type="SMART" id="SM00530">
    <property type="entry name" value="HTH_XRE"/>
    <property type="match status" value="1"/>
</dbReference>
<dbReference type="SUPFAM" id="SSF47413">
    <property type="entry name" value="lambda repressor-like DNA-binding domains"/>
    <property type="match status" value="1"/>
</dbReference>
<proteinExistence type="predicted"/>
<reference evidence="2 3" key="1">
    <citation type="submission" date="2023-10" db="EMBL/GenBank/DDBJ databases">
        <title>Development of a sustainable strategy for remediation of hydrocarbon-contaminated territories based on the waste exchange concept.</title>
        <authorList>
            <person name="Krivoruchko A."/>
        </authorList>
    </citation>
    <scope>NUCLEOTIDE SEQUENCE [LARGE SCALE GENOMIC DNA]</scope>
    <source>
        <strain evidence="2 3">IEGM 1236</strain>
    </source>
</reference>
<dbReference type="InterPro" id="IPR010982">
    <property type="entry name" value="Lambda_DNA-bd_dom_sf"/>
</dbReference>
<dbReference type="PROSITE" id="PS50943">
    <property type="entry name" value="HTH_CROC1"/>
    <property type="match status" value="1"/>
</dbReference>
<keyword evidence="3" id="KW-1185">Reference proteome</keyword>
<organism evidence="2 3">
    <name type="scientific">Williamsia marianensis</name>
    <dbReference type="NCBI Taxonomy" id="85044"/>
    <lineage>
        <taxon>Bacteria</taxon>
        <taxon>Bacillati</taxon>
        <taxon>Actinomycetota</taxon>
        <taxon>Actinomycetes</taxon>
        <taxon>Mycobacteriales</taxon>
        <taxon>Nocardiaceae</taxon>
        <taxon>Williamsia</taxon>
    </lineage>
</organism>
<sequence>MARYRSLRRMTLRDMAARMTEVGRPMGHATLNEIENGARRVDVDDLTALAGALNVSPASLLMPYSTDPHDETVVLTGAPLPASSPFAGGLWEWLTAEAPLGADPTADRDEFEIERWRRDAAPAWTWRTLRREDTDDDA</sequence>
<dbReference type="EMBL" id="JAWLUM010000012">
    <property type="protein sequence ID" value="MDV7137175.1"/>
    <property type="molecule type" value="Genomic_DNA"/>
</dbReference>
<dbReference type="InterPro" id="IPR001387">
    <property type="entry name" value="Cro/C1-type_HTH"/>
</dbReference>
<accession>A0ABU4F0Y7</accession>
<evidence type="ECO:0000313" key="3">
    <source>
        <dbReference type="Proteomes" id="UP001185792"/>
    </source>
</evidence>